<name>A0ABN1HLZ0_9SPHN</name>
<dbReference type="Proteomes" id="UP001500238">
    <property type="component" value="Unassembled WGS sequence"/>
</dbReference>
<gene>
    <name evidence="2" type="ORF">GCM10009102_03570</name>
</gene>
<feature type="chain" id="PRO_5045704925" evidence="1">
    <location>
        <begin position="26"/>
        <end position="374"/>
    </location>
</feature>
<evidence type="ECO:0000313" key="3">
    <source>
        <dbReference type="Proteomes" id="UP001500238"/>
    </source>
</evidence>
<organism evidence="2 3">
    <name type="scientific">Sphingomonas insulae</name>
    <dbReference type="NCBI Taxonomy" id="424800"/>
    <lineage>
        <taxon>Bacteria</taxon>
        <taxon>Pseudomonadati</taxon>
        <taxon>Pseudomonadota</taxon>
        <taxon>Alphaproteobacteria</taxon>
        <taxon>Sphingomonadales</taxon>
        <taxon>Sphingomonadaceae</taxon>
        <taxon>Sphingomonas</taxon>
    </lineage>
</organism>
<dbReference type="NCBIfam" id="TIGR01451">
    <property type="entry name" value="B_ant_repeat"/>
    <property type="match status" value="1"/>
</dbReference>
<reference evidence="2 3" key="1">
    <citation type="journal article" date="2019" name="Int. J. Syst. Evol. Microbiol.">
        <title>The Global Catalogue of Microorganisms (GCM) 10K type strain sequencing project: providing services to taxonomists for standard genome sequencing and annotation.</title>
        <authorList>
            <consortium name="The Broad Institute Genomics Platform"/>
            <consortium name="The Broad Institute Genome Sequencing Center for Infectious Disease"/>
            <person name="Wu L."/>
            <person name="Ma J."/>
        </authorList>
    </citation>
    <scope>NUCLEOTIDE SEQUENCE [LARGE SCALE GENOMIC DNA]</scope>
    <source>
        <strain evidence="2 3">JCM 14603</strain>
    </source>
</reference>
<protein>
    <submittedName>
        <fullName evidence="2">Uncharacterized protein</fullName>
    </submittedName>
</protein>
<accession>A0ABN1HLZ0</accession>
<evidence type="ECO:0000256" key="1">
    <source>
        <dbReference type="SAM" id="SignalP"/>
    </source>
</evidence>
<sequence>MSALGARRLLLAGTATIASIGTAHAQSTTTGTVAGTTITNTATASYTVNGTAGTATSNTATFVVDRKVNLTVIATPNTPKQVNLDQVDAYTTFQVTNNTNGIQDFALSANQAVLTGILTGTDTFDLNNLKIFVDSNNNGVYDPGVDTKTFIDELAPDGNATVFVVGDIPSTVVGKMAQVGLKATVAAGGTTGTLGPVLVPTPLNTLNQDNEIDIVFADDDNDGLIGYDTANNGAGWAYGAYDIGVTAVNLSVVKSATVLSDGVSALNPKALPGAIVQYCLTVTNSTLLTPATGINLTDVIPANTTYVPGSISVGGLGTGGVCLTNGFTQNDDGTPPALGPYRGSFNATTKTVTATIPTLIGGASVAASFRVKIN</sequence>
<feature type="signal peptide" evidence="1">
    <location>
        <begin position="1"/>
        <end position="25"/>
    </location>
</feature>
<keyword evidence="1" id="KW-0732">Signal</keyword>
<comment type="caution">
    <text evidence="2">The sequence shown here is derived from an EMBL/GenBank/DDBJ whole genome shotgun (WGS) entry which is preliminary data.</text>
</comment>
<dbReference type="EMBL" id="BAAAES010000001">
    <property type="protein sequence ID" value="GAA0658530.1"/>
    <property type="molecule type" value="Genomic_DNA"/>
</dbReference>
<evidence type="ECO:0000313" key="2">
    <source>
        <dbReference type="EMBL" id="GAA0658530.1"/>
    </source>
</evidence>
<dbReference type="InterPro" id="IPR047589">
    <property type="entry name" value="DUF11_rpt"/>
</dbReference>
<dbReference type="RefSeq" id="WP_163957321.1">
    <property type="nucleotide sequence ID" value="NZ_BAAAES010000001.1"/>
</dbReference>
<keyword evidence="3" id="KW-1185">Reference proteome</keyword>
<proteinExistence type="predicted"/>